<dbReference type="EMBL" id="NGFO01000013">
    <property type="protein sequence ID" value="OUC78386.1"/>
    <property type="molecule type" value="Genomic_DNA"/>
</dbReference>
<feature type="region of interest" description="Disordered" evidence="1">
    <location>
        <begin position="1"/>
        <end position="20"/>
    </location>
</feature>
<organism evidence="3 4">
    <name type="scientific">Gordonia lacunae</name>
    <dbReference type="NCBI Taxonomy" id="417102"/>
    <lineage>
        <taxon>Bacteria</taxon>
        <taxon>Bacillati</taxon>
        <taxon>Actinomycetota</taxon>
        <taxon>Actinomycetes</taxon>
        <taxon>Mycobacteriales</taxon>
        <taxon>Gordoniaceae</taxon>
        <taxon>Gordonia</taxon>
    </lineage>
</organism>
<comment type="caution">
    <text evidence="3">The sequence shown here is derived from an EMBL/GenBank/DDBJ whole genome shotgun (WGS) entry which is preliminary data.</text>
</comment>
<proteinExistence type="predicted"/>
<keyword evidence="2" id="KW-1133">Transmembrane helix</keyword>
<evidence type="ECO:0000313" key="3">
    <source>
        <dbReference type="EMBL" id="OUC78386.1"/>
    </source>
</evidence>
<dbReference type="OrthoDB" id="4588955at2"/>
<reference evidence="3 4" key="1">
    <citation type="submission" date="2017-05" db="EMBL/GenBank/DDBJ databases">
        <title>Biotechnological potential of actinobacteria isolated from South African environments.</title>
        <authorList>
            <person name="Le Roes-Hill M."/>
            <person name="Prins A."/>
            <person name="Durrell K.A."/>
        </authorList>
    </citation>
    <scope>NUCLEOTIDE SEQUENCE [LARGE SCALE GENOMIC DNA]</scope>
    <source>
        <strain evidence="3">BS2</strain>
    </source>
</reference>
<accession>A0A243QC46</accession>
<gene>
    <name evidence="3" type="ORF">CA982_12935</name>
</gene>
<keyword evidence="4" id="KW-1185">Reference proteome</keyword>
<dbReference type="STRING" id="417102.CA982_12935"/>
<sequence>MHVSLGSQERGSHATGSRARRRGPAVLLAGLLLAGIASVGAWTSPQADAAPGDPPAPLSLRDLGSSTTIAFPGQQGEVSLSLAVPPNLTPTELRGVTQYPAFVTGGTIDVLQENRLISRTPINPTVNSPISLSLRGVRVERNAADIVLRTYLRTAGSCLFDPDSGLRIQNATATYGGREAEPNSVAEFLPPILRKLTIYVPDDVRPAEGAAAVSLATAVVANYGAATVEIETDSLPRTAAAPTTQIEPLERQVIINSDLPAGLSLGRGAGWPVLRIGGSEDDLATQVEFLTSDLSSIAVSSAAVAGPPFAAPQLAPEVTTLAELGVGDQRVSATGWPTISFGIDQTRLGRPSKNIRMQLKGTYTPMGGQIAVSIGDRVIASWPADASGSYDSWVDVPADLLTRYTEVTVTYNHGDVGEQCGTGVRSSLSLDSSGEVRSEVADPPTPSGFASLPQALMPRNSLAWTTGDVDDVARAVALMSGLQRLSAVRLGVDVVPLDEAMSASAPAVVIAADGQGLPELSLPVTADGGTVSVLDPDGRRAEVLLSPTVRFGSLQVARDAGRTVLVATSTRDPADLDALLDWLAADPDRWPSLNGDALLQVSGQEPVLVVDDDAQDSESPSDGASWVAFAVVGVGIVVVAAVAATLVLRRRRQRTAES</sequence>
<evidence type="ECO:0008006" key="5">
    <source>
        <dbReference type="Google" id="ProtNLM"/>
    </source>
</evidence>
<feature type="region of interest" description="Disordered" evidence="1">
    <location>
        <begin position="423"/>
        <end position="452"/>
    </location>
</feature>
<evidence type="ECO:0000256" key="2">
    <source>
        <dbReference type="SAM" id="Phobius"/>
    </source>
</evidence>
<evidence type="ECO:0000313" key="4">
    <source>
        <dbReference type="Proteomes" id="UP000194632"/>
    </source>
</evidence>
<evidence type="ECO:0000256" key="1">
    <source>
        <dbReference type="SAM" id="MobiDB-lite"/>
    </source>
</evidence>
<dbReference type="RefSeq" id="WP_086535725.1">
    <property type="nucleotide sequence ID" value="NZ_JBLKRZ010000002.1"/>
</dbReference>
<keyword evidence="2" id="KW-0812">Transmembrane</keyword>
<feature type="region of interest" description="Disordered" evidence="1">
    <location>
        <begin position="45"/>
        <end position="64"/>
    </location>
</feature>
<feature type="transmembrane region" description="Helical" evidence="2">
    <location>
        <begin position="626"/>
        <end position="648"/>
    </location>
</feature>
<keyword evidence="2" id="KW-0472">Membrane</keyword>
<name>A0A243QC46_9ACTN</name>
<dbReference type="Proteomes" id="UP000194632">
    <property type="component" value="Unassembled WGS sequence"/>
</dbReference>
<dbReference type="AlphaFoldDB" id="A0A243QC46"/>
<protein>
    <recommendedName>
        <fullName evidence="5">Cellulose biosynthesis cyclic di-GMP-binding regulatory protein BcsB</fullName>
    </recommendedName>
</protein>